<name>A0ABR7GIQ5_9FIRM</name>
<evidence type="ECO:0008006" key="3">
    <source>
        <dbReference type="Google" id="ProtNLM"/>
    </source>
</evidence>
<gene>
    <name evidence="1" type="ORF">H8R94_11340</name>
</gene>
<organism evidence="1 2">
    <name type="scientific">Roseburia lenta</name>
    <dbReference type="NCBI Taxonomy" id="2763061"/>
    <lineage>
        <taxon>Bacteria</taxon>
        <taxon>Bacillati</taxon>
        <taxon>Bacillota</taxon>
        <taxon>Clostridia</taxon>
        <taxon>Lachnospirales</taxon>
        <taxon>Lachnospiraceae</taxon>
        <taxon>Roseburia</taxon>
    </lineage>
</organism>
<accession>A0ABR7GIQ5</accession>
<dbReference type="EMBL" id="JACOPG010000004">
    <property type="protein sequence ID" value="MBC5687187.1"/>
    <property type="molecule type" value="Genomic_DNA"/>
</dbReference>
<evidence type="ECO:0000313" key="2">
    <source>
        <dbReference type="Proteomes" id="UP000643810"/>
    </source>
</evidence>
<protein>
    <recommendedName>
        <fullName evidence="3">Alcohol acetyltransferase</fullName>
    </recommendedName>
</protein>
<reference evidence="1 2" key="1">
    <citation type="submission" date="2020-08" db="EMBL/GenBank/DDBJ databases">
        <title>Genome public.</title>
        <authorList>
            <person name="Liu C."/>
            <person name="Sun Q."/>
        </authorList>
    </citation>
    <scope>NUCLEOTIDE SEQUENCE [LARGE SCALE GENOMIC DNA]</scope>
    <source>
        <strain evidence="1 2">NSJ-9</strain>
    </source>
</reference>
<dbReference type="Proteomes" id="UP000643810">
    <property type="component" value="Unassembled WGS sequence"/>
</dbReference>
<dbReference type="RefSeq" id="WP_118535872.1">
    <property type="nucleotide sequence ID" value="NZ_JACOPG010000004.1"/>
</dbReference>
<evidence type="ECO:0000313" key="1">
    <source>
        <dbReference type="EMBL" id="MBC5687187.1"/>
    </source>
</evidence>
<sequence length="424" mass="49212">MAKDYIRWDKLDNTANLFPVIAGESMTNTYRISCVLKEEVDEGLLQEALDMVLPKMPGFNLRLRSGIFWYYFEENGKKAPRVHEEHTYPCRLIHQSKNNSYMFRVTYYKNRINLEVFHVLTDGMGGINFLRELTYQYLRLAHPKLRETQGDQLSADTSLNREDSFLKNYKKKSKSVYQSKRAFLIKGEKLAYDGFGVIHGYLPIPQLKKVCHAYGVSINEYLVATFIWAAYQENYRHITEDRPIRVAVPVNLRPYFDSITTKNFFVMVSAEFAPQKNEYTFAEILAITKDSLRAQINKEHLEKIFSYNVSNELMVVARAVPLFLKNLAMRLVYTQSALANTTTVTNIGNIKVEKVYEPYIQTVHSFLSFSKGQSLKATITSYQDTLVYTYTSAWQDTAIQRRVFRQIAQDGIDVKIETNGVYYE</sequence>
<comment type="caution">
    <text evidence="1">The sequence shown here is derived from an EMBL/GenBank/DDBJ whole genome shotgun (WGS) entry which is preliminary data.</text>
</comment>
<proteinExistence type="predicted"/>
<keyword evidence="2" id="KW-1185">Reference proteome</keyword>